<evidence type="ECO:0000313" key="5">
    <source>
        <dbReference type="EMBL" id="QPM91993.1"/>
    </source>
</evidence>
<keyword evidence="3" id="KW-0813">Transport</keyword>
<accession>A0A418SJ14</accession>
<organism evidence="5 6">
    <name type="scientific">Pseudooceanicola algae</name>
    <dbReference type="NCBI Taxonomy" id="1537215"/>
    <lineage>
        <taxon>Bacteria</taxon>
        <taxon>Pseudomonadati</taxon>
        <taxon>Pseudomonadota</taxon>
        <taxon>Alphaproteobacteria</taxon>
        <taxon>Rhodobacterales</taxon>
        <taxon>Paracoccaceae</taxon>
        <taxon>Pseudooceanicola</taxon>
    </lineage>
</organism>
<dbReference type="AlphaFoldDB" id="A0A418SJ14"/>
<evidence type="ECO:0000256" key="3">
    <source>
        <dbReference type="ARBA" id="ARBA00022970"/>
    </source>
</evidence>
<evidence type="ECO:0000259" key="4">
    <source>
        <dbReference type="Pfam" id="PF13458"/>
    </source>
</evidence>
<keyword evidence="3" id="KW-0029">Amino-acid transport</keyword>
<dbReference type="CDD" id="cd06345">
    <property type="entry name" value="PBP1_ABC_ligand_binding-like"/>
    <property type="match status" value="1"/>
</dbReference>
<dbReference type="KEGG" id="palw:PSAL_032560"/>
<sequence>MTTTTRKILTAGILSAALASGAASLASAQEVTIGVIGPMTGPAANTGAAHRQGMELAVKEWNAGMVETVSDTPPTATLVFEDSNSKPEVGISAAQRLMTQDSVDMIIGDTLHSHVTMALMEMAPQYGVPILSAEPVSSAIADKVLSDPERYEYYWKGNYNSDGYGQAVHGFYKWAFENDVIEEGNKQIAFVVEDTDYGLANAEQIGKLFEEDGWEVIATETTPTGTTDFYPQLSKLRGLDPDVLISVFTLANSGTSFVRQLDEQALEASHLAIFYPTRPEFMEVAPEIADGLIWAALQFSPEITPAHQEFSDRIEAEFDTPANYSHAHAYCTMLVALRAVDAAGSTEAAAISEEIGKTDYECLIGRMQFGEDHTVRSGADAIPVPVAQMQDGQNQVIWPENVATADAK</sequence>
<dbReference type="OrthoDB" id="9768099at2"/>
<dbReference type="SUPFAM" id="SSF53822">
    <property type="entry name" value="Periplasmic binding protein-like I"/>
    <property type="match status" value="1"/>
</dbReference>
<dbReference type="InterPro" id="IPR028082">
    <property type="entry name" value="Peripla_BP_I"/>
</dbReference>
<dbReference type="EMBL" id="CP060436">
    <property type="protein sequence ID" value="QPM91993.1"/>
    <property type="molecule type" value="Genomic_DNA"/>
</dbReference>
<evidence type="ECO:0000256" key="1">
    <source>
        <dbReference type="ARBA" id="ARBA00010062"/>
    </source>
</evidence>
<dbReference type="Proteomes" id="UP000283786">
    <property type="component" value="Chromosome"/>
</dbReference>
<reference evidence="5 6" key="1">
    <citation type="submission" date="2020-08" db="EMBL/GenBank/DDBJ databases">
        <title>Genome sequence of Rhodobacteraceae bacterium Lw-13e.</title>
        <authorList>
            <person name="Poehlein A."/>
            <person name="Wolter L."/>
            <person name="Daniel R."/>
            <person name="Brinkhoff T."/>
        </authorList>
    </citation>
    <scope>NUCLEOTIDE SEQUENCE [LARGE SCALE GENOMIC DNA]</scope>
    <source>
        <strain evidence="5 6">Lw-13e</strain>
    </source>
</reference>
<keyword evidence="6" id="KW-1185">Reference proteome</keyword>
<dbReference type="GO" id="GO:0006865">
    <property type="term" value="P:amino acid transport"/>
    <property type="evidence" value="ECO:0007669"/>
    <property type="project" value="UniProtKB-KW"/>
</dbReference>
<dbReference type="PANTHER" id="PTHR30483:SF37">
    <property type="entry name" value="ABC TRANSPORTER SUBSTRATE-BINDING PROTEIN"/>
    <property type="match status" value="1"/>
</dbReference>
<feature type="domain" description="Leucine-binding protein" evidence="4">
    <location>
        <begin position="30"/>
        <end position="376"/>
    </location>
</feature>
<keyword evidence="2" id="KW-0732">Signal</keyword>
<dbReference type="PANTHER" id="PTHR30483">
    <property type="entry name" value="LEUCINE-SPECIFIC-BINDING PROTEIN"/>
    <property type="match status" value="1"/>
</dbReference>
<evidence type="ECO:0000256" key="2">
    <source>
        <dbReference type="ARBA" id="ARBA00022729"/>
    </source>
</evidence>
<name>A0A418SJ14_9RHOB</name>
<dbReference type="InterPro" id="IPR028081">
    <property type="entry name" value="Leu-bd"/>
</dbReference>
<evidence type="ECO:0000313" key="6">
    <source>
        <dbReference type="Proteomes" id="UP000283786"/>
    </source>
</evidence>
<gene>
    <name evidence="5" type="primary">braC_2</name>
    <name evidence="5" type="ORF">PSAL_032560</name>
</gene>
<dbReference type="Pfam" id="PF13458">
    <property type="entry name" value="Peripla_BP_6"/>
    <property type="match status" value="1"/>
</dbReference>
<protein>
    <submittedName>
        <fullName evidence="5">Leucine-, isoleucine-, valine-, threonine-, and alanine-binding protein</fullName>
    </submittedName>
</protein>
<dbReference type="InterPro" id="IPR051010">
    <property type="entry name" value="BCAA_transport"/>
</dbReference>
<comment type="similarity">
    <text evidence="1">Belongs to the leucine-binding protein family.</text>
</comment>
<dbReference type="RefSeq" id="WP_119838398.1">
    <property type="nucleotide sequence ID" value="NZ_CP060436.1"/>
</dbReference>
<dbReference type="Gene3D" id="3.40.50.2300">
    <property type="match status" value="2"/>
</dbReference>
<proteinExistence type="inferred from homology"/>